<name>A0A0N9VT21_9GAMM</name>
<dbReference type="Proteomes" id="UP000064939">
    <property type="component" value="Chromosome"/>
</dbReference>
<evidence type="ECO:0000256" key="5">
    <source>
        <dbReference type="ARBA" id="ARBA00023136"/>
    </source>
</evidence>
<proteinExistence type="predicted"/>
<keyword evidence="4" id="KW-0732">Signal</keyword>
<dbReference type="InterPro" id="IPR051723">
    <property type="entry name" value="Bact_OM_Invasion-Related"/>
</dbReference>
<dbReference type="KEGG" id="aei:AOY20_11255"/>
<dbReference type="STRING" id="1324350.AOY20_11255"/>
<dbReference type="AlphaFoldDB" id="A0A0N9VT21"/>
<dbReference type="GO" id="GO:0044384">
    <property type="term" value="C:host outer membrane"/>
    <property type="evidence" value="ECO:0007669"/>
    <property type="project" value="InterPro"/>
</dbReference>
<evidence type="ECO:0000313" key="6">
    <source>
        <dbReference type="EMBL" id="ALH96727.1"/>
    </source>
</evidence>
<comment type="subcellular location">
    <subcellularLocation>
        <location evidence="1">Membrane</location>
        <topology evidence="1">Multi-pass membrane protein</topology>
    </subcellularLocation>
</comment>
<dbReference type="EMBL" id="CP012808">
    <property type="protein sequence ID" value="ALH96727.1"/>
    <property type="molecule type" value="Genomic_DNA"/>
</dbReference>
<dbReference type="PANTHER" id="PTHR35892">
    <property type="entry name" value="OUTER MEMBRANE PROTEIN PAGN-RELATED"/>
    <property type="match status" value="1"/>
</dbReference>
<evidence type="ECO:0000256" key="3">
    <source>
        <dbReference type="ARBA" id="ARBA00022692"/>
    </source>
</evidence>
<dbReference type="PROSITE" id="PS00695">
    <property type="entry name" value="ENT_VIR_OMP_2"/>
    <property type="match status" value="1"/>
</dbReference>
<evidence type="ECO:0000256" key="4">
    <source>
        <dbReference type="ARBA" id="ARBA00022729"/>
    </source>
</evidence>
<sequence>MFAQEQTISLGYAQSKVQDLGTIRGVNAQYRYEWNEPVSVITSISYMQNNVDEKFTDYAGDYYERNAKLKNYSLLAGPAYHFNEMVSVYGLIGLNHIKATGDYLWINNDAQNTARRGSISESSTDFAYGLGMIVNPTANISLNAGYEGTKVKLDSEKFSMNGFNLGVGYRF</sequence>
<dbReference type="InterPro" id="IPR011250">
    <property type="entry name" value="OMP/PagP_B-barrel"/>
</dbReference>
<keyword evidence="2" id="KW-1134">Transmembrane beta strand</keyword>
<dbReference type="SUPFAM" id="SSF56925">
    <property type="entry name" value="OMPA-like"/>
    <property type="match status" value="1"/>
</dbReference>
<dbReference type="GO" id="GO:0009279">
    <property type="term" value="C:cell outer membrane"/>
    <property type="evidence" value="ECO:0007669"/>
    <property type="project" value="UniProtKB-SubCell"/>
</dbReference>
<evidence type="ECO:0008006" key="8">
    <source>
        <dbReference type="Google" id="ProtNLM"/>
    </source>
</evidence>
<dbReference type="PRINTS" id="PR00316">
    <property type="entry name" value="ENTEROVIROMP"/>
</dbReference>
<keyword evidence="3" id="KW-0812">Transmembrane</keyword>
<dbReference type="Gene3D" id="2.40.160.20">
    <property type="match status" value="1"/>
</dbReference>
<evidence type="ECO:0000256" key="2">
    <source>
        <dbReference type="ARBA" id="ARBA00022452"/>
    </source>
</evidence>
<keyword evidence="7" id="KW-1185">Reference proteome</keyword>
<protein>
    <recommendedName>
        <fullName evidence="8">Virulence protein</fullName>
    </recommendedName>
</protein>
<accession>A0A0N9VT21</accession>
<gene>
    <name evidence="6" type="ORF">AOY20_11255</name>
</gene>
<reference evidence="6 7" key="1">
    <citation type="journal article" date="2015" name="Int. J. Syst. Evol. Microbiol.">
        <title>Acinetobacter equi sp. nov. isolated from horse faeces.</title>
        <authorList>
            <person name="Poppel M.T."/>
            <person name="Skiebe E."/>
            <person name="Laue M."/>
            <person name="Bergmann H."/>
            <person name="Ebersberger I."/>
            <person name="Garn T."/>
            <person name="Fruth A."/>
            <person name="Baumgardt S."/>
            <person name="Busse H.J."/>
            <person name="Wilharm G."/>
        </authorList>
    </citation>
    <scope>NUCLEOTIDE SEQUENCE [LARGE SCALE GENOMIC DNA]</scope>
    <source>
        <strain evidence="6 7">114</strain>
    </source>
</reference>
<organism evidence="6 7">
    <name type="scientific">Acinetobacter equi</name>
    <dbReference type="NCBI Taxonomy" id="1324350"/>
    <lineage>
        <taxon>Bacteria</taxon>
        <taxon>Pseudomonadati</taxon>
        <taxon>Pseudomonadota</taxon>
        <taxon>Gammaproteobacteria</taxon>
        <taxon>Moraxellales</taxon>
        <taxon>Moraxellaceae</taxon>
        <taxon>Acinetobacter</taxon>
    </lineage>
</organism>
<dbReference type="InterPro" id="IPR000758">
    <property type="entry name" value="Enterovir_OMP"/>
</dbReference>
<keyword evidence="5" id="KW-0472">Membrane</keyword>
<evidence type="ECO:0000313" key="7">
    <source>
        <dbReference type="Proteomes" id="UP000064939"/>
    </source>
</evidence>
<dbReference type="PANTHER" id="PTHR35892:SF2">
    <property type="entry name" value="OUTER MEMBRANE PROTEIN PAGN"/>
    <property type="match status" value="1"/>
</dbReference>
<evidence type="ECO:0000256" key="1">
    <source>
        <dbReference type="ARBA" id="ARBA00004141"/>
    </source>
</evidence>
<dbReference type="Pfam" id="PF06316">
    <property type="entry name" value="Ail_Lom"/>
    <property type="match status" value="1"/>
</dbReference>